<evidence type="ECO:0000256" key="4">
    <source>
        <dbReference type="ARBA" id="ARBA00010617"/>
    </source>
</evidence>
<evidence type="ECO:0000256" key="15">
    <source>
        <dbReference type="RuleBase" id="RU000461"/>
    </source>
</evidence>
<dbReference type="PANTHER" id="PTHR24286">
    <property type="entry name" value="CYTOCHROME P450 26"/>
    <property type="match status" value="1"/>
</dbReference>
<dbReference type="GO" id="GO:0020037">
    <property type="term" value="F:heme binding"/>
    <property type="evidence" value="ECO:0007669"/>
    <property type="project" value="InterPro"/>
</dbReference>
<dbReference type="EMBL" id="LR746264">
    <property type="protein sequence ID" value="CAA7389897.1"/>
    <property type="molecule type" value="Genomic_DNA"/>
</dbReference>
<evidence type="ECO:0000313" key="18">
    <source>
        <dbReference type="Proteomes" id="UP000663760"/>
    </source>
</evidence>
<dbReference type="Gene3D" id="1.10.630.10">
    <property type="entry name" value="Cytochrome P450"/>
    <property type="match status" value="1"/>
</dbReference>
<comment type="cofactor">
    <cofactor evidence="1 14">
        <name>heme</name>
        <dbReference type="ChEBI" id="CHEBI:30413"/>
    </cofactor>
</comment>
<dbReference type="CDD" id="cd11043">
    <property type="entry name" value="CYP90-like"/>
    <property type="match status" value="1"/>
</dbReference>
<dbReference type="GO" id="GO:0004497">
    <property type="term" value="F:monooxygenase activity"/>
    <property type="evidence" value="ECO:0007669"/>
    <property type="project" value="UniProtKB-KW"/>
</dbReference>
<keyword evidence="5 14" id="KW-0349">Heme</keyword>
<dbReference type="InterPro" id="IPR001128">
    <property type="entry name" value="Cyt_P450"/>
</dbReference>
<evidence type="ECO:0000256" key="3">
    <source>
        <dbReference type="ARBA" id="ARBA00004972"/>
    </source>
</evidence>
<dbReference type="GO" id="GO:0016020">
    <property type="term" value="C:membrane"/>
    <property type="evidence" value="ECO:0007669"/>
    <property type="project" value="UniProtKB-SubCell"/>
</dbReference>
<evidence type="ECO:0000256" key="5">
    <source>
        <dbReference type="ARBA" id="ARBA00022617"/>
    </source>
</evidence>
<dbReference type="GO" id="GO:0016132">
    <property type="term" value="P:brassinosteroid biosynthetic process"/>
    <property type="evidence" value="ECO:0007669"/>
    <property type="project" value="TreeGrafter"/>
</dbReference>
<keyword evidence="7 14" id="KW-0479">Metal-binding</keyword>
<proteinExistence type="inferred from homology"/>
<dbReference type="PROSITE" id="PS00086">
    <property type="entry name" value="CYTOCHROME_P450"/>
    <property type="match status" value="1"/>
</dbReference>
<accession>A0A7I8K0H5</accession>
<keyword evidence="8 16" id="KW-1133">Transmembrane helix</keyword>
<evidence type="ECO:0000256" key="7">
    <source>
        <dbReference type="ARBA" id="ARBA00022723"/>
    </source>
</evidence>
<keyword evidence="11 15" id="KW-0503">Monooxygenase</keyword>
<dbReference type="PRINTS" id="PR00385">
    <property type="entry name" value="P450"/>
</dbReference>
<evidence type="ECO:0000256" key="9">
    <source>
        <dbReference type="ARBA" id="ARBA00023002"/>
    </source>
</evidence>
<evidence type="ECO:0000256" key="6">
    <source>
        <dbReference type="ARBA" id="ARBA00022692"/>
    </source>
</evidence>
<evidence type="ECO:0000256" key="13">
    <source>
        <dbReference type="ARBA" id="ARBA00037910"/>
    </source>
</evidence>
<keyword evidence="10 14" id="KW-0408">Iron</keyword>
<evidence type="ECO:0000256" key="10">
    <source>
        <dbReference type="ARBA" id="ARBA00023004"/>
    </source>
</evidence>
<feature type="transmembrane region" description="Helical" evidence="16">
    <location>
        <begin position="6"/>
        <end position="27"/>
    </location>
</feature>
<evidence type="ECO:0000256" key="8">
    <source>
        <dbReference type="ARBA" id="ARBA00022989"/>
    </source>
</evidence>
<sequence>MDPASVFPFLLLLLLPPAALLFFIVVLGKLSGTLGRRPSGLPPGSLGLPLLGETVRLISAYKTEHPEPFVDERLRRLRLGQRVFTTHLFGEPTVFSADPDVNKQVLQGEGRLFQSSYPSSLTTLLGRRSLLVMRGAFHRRMHALLSATIASPTVIRDHLLHDIDHLIRRTLDSWEEKADGSELMAGRRVLLQDQAKKITFELSVKQLMSIDPGEWTEGLMKEYLHLIDGFFSIPLAFSFTTYGRALQARSRVGESLSSVVRERKQEMVQRRAEDGKQVEEEVELKHGMSKKRRSPDLLGALLEAESEDGVEFTEEEAVDFLLALLVAGYETTSMIMTLAVKYLADHPRALALLREEQGEIRRRKEETGGHPDDVLDWADYKSMLFTQCVINETMRLANIISGVFRRATADVPIKGYTIPKGCKVFASFRAVHMDPTYYTDARSFDPWRWWSAGGANGRQQGGGASVFCPFGGGPRFCPGYELARVEISVFLHYLVTRFNWEPAEEDKVVYFPTTRTVKGYPITVRPRHRAPPNPDVRGCY</sequence>
<evidence type="ECO:0000256" key="2">
    <source>
        <dbReference type="ARBA" id="ARBA00004167"/>
    </source>
</evidence>
<comment type="similarity">
    <text evidence="4 15">Belongs to the cytochrome P450 family.</text>
</comment>
<feature type="binding site" description="axial binding residue" evidence="14">
    <location>
        <position position="477"/>
    </location>
    <ligand>
        <name>heme</name>
        <dbReference type="ChEBI" id="CHEBI:30413"/>
    </ligand>
    <ligandPart>
        <name>Fe</name>
        <dbReference type="ChEBI" id="CHEBI:18248"/>
    </ligandPart>
</feature>
<dbReference type="Pfam" id="PF00067">
    <property type="entry name" value="p450"/>
    <property type="match status" value="1"/>
</dbReference>
<comment type="subcellular location">
    <subcellularLocation>
        <location evidence="2">Membrane</location>
        <topology evidence="2">Single-pass membrane protein</topology>
    </subcellularLocation>
</comment>
<evidence type="ECO:0000256" key="12">
    <source>
        <dbReference type="ARBA" id="ARBA00023136"/>
    </source>
</evidence>
<keyword evidence="12 16" id="KW-0472">Membrane</keyword>
<dbReference type="SUPFAM" id="SSF48264">
    <property type="entry name" value="Cytochrome P450"/>
    <property type="match status" value="1"/>
</dbReference>
<evidence type="ECO:0000256" key="14">
    <source>
        <dbReference type="PIRSR" id="PIRSR602401-1"/>
    </source>
</evidence>
<keyword evidence="6 16" id="KW-0812">Transmembrane</keyword>
<name>A0A7I8K0H5_SPIIN</name>
<reference evidence="17" key="1">
    <citation type="submission" date="2020-02" db="EMBL/GenBank/DDBJ databases">
        <authorList>
            <person name="Scholz U."/>
            <person name="Mascher M."/>
            <person name="Fiebig A."/>
        </authorList>
    </citation>
    <scope>NUCLEOTIDE SEQUENCE</scope>
</reference>
<evidence type="ECO:0000313" key="17">
    <source>
        <dbReference type="EMBL" id="CAA7389897.1"/>
    </source>
</evidence>
<comment type="pathway">
    <text evidence="13">Plant hormone biosynthesis; brassinosteroid biosynthesis.</text>
</comment>
<dbReference type="InterPro" id="IPR036396">
    <property type="entry name" value="Cyt_P450_sf"/>
</dbReference>
<dbReference type="GO" id="GO:0010268">
    <property type="term" value="P:brassinosteroid homeostasis"/>
    <property type="evidence" value="ECO:0007669"/>
    <property type="project" value="TreeGrafter"/>
</dbReference>
<gene>
    <name evidence="17" type="ORF">SI8410_01001868</name>
</gene>
<dbReference type="InterPro" id="IPR017972">
    <property type="entry name" value="Cyt_P450_CS"/>
</dbReference>
<evidence type="ECO:0000256" key="11">
    <source>
        <dbReference type="ARBA" id="ARBA00023033"/>
    </source>
</evidence>
<dbReference type="Proteomes" id="UP000663760">
    <property type="component" value="Chromosome 1"/>
</dbReference>
<dbReference type="OrthoDB" id="3945418at2759"/>
<evidence type="ECO:0000256" key="1">
    <source>
        <dbReference type="ARBA" id="ARBA00001971"/>
    </source>
</evidence>
<dbReference type="GO" id="GO:0016705">
    <property type="term" value="F:oxidoreductase activity, acting on paired donors, with incorporation or reduction of molecular oxygen"/>
    <property type="evidence" value="ECO:0007669"/>
    <property type="project" value="InterPro"/>
</dbReference>
<comment type="pathway">
    <text evidence="3">Hormone biosynthesis.</text>
</comment>
<evidence type="ECO:0000256" key="16">
    <source>
        <dbReference type="SAM" id="Phobius"/>
    </source>
</evidence>
<dbReference type="AlphaFoldDB" id="A0A7I8K0H5"/>
<dbReference type="GO" id="GO:0016125">
    <property type="term" value="P:sterol metabolic process"/>
    <property type="evidence" value="ECO:0007669"/>
    <property type="project" value="TreeGrafter"/>
</dbReference>
<dbReference type="PANTHER" id="PTHR24286:SF44">
    <property type="entry name" value="3BETA,22ALPHA-DIHYDROXYSTEROID 3-DEHYDROGENASE"/>
    <property type="match status" value="1"/>
</dbReference>
<organism evidence="17 18">
    <name type="scientific">Spirodela intermedia</name>
    <name type="common">Intermediate duckweed</name>
    <dbReference type="NCBI Taxonomy" id="51605"/>
    <lineage>
        <taxon>Eukaryota</taxon>
        <taxon>Viridiplantae</taxon>
        <taxon>Streptophyta</taxon>
        <taxon>Embryophyta</taxon>
        <taxon>Tracheophyta</taxon>
        <taxon>Spermatophyta</taxon>
        <taxon>Magnoliopsida</taxon>
        <taxon>Liliopsida</taxon>
        <taxon>Araceae</taxon>
        <taxon>Lemnoideae</taxon>
        <taxon>Spirodela</taxon>
    </lineage>
</organism>
<dbReference type="PRINTS" id="PR00463">
    <property type="entry name" value="EP450I"/>
</dbReference>
<keyword evidence="9 15" id="KW-0560">Oxidoreductase</keyword>
<keyword evidence="18" id="KW-1185">Reference proteome</keyword>
<dbReference type="GO" id="GO:0005506">
    <property type="term" value="F:iron ion binding"/>
    <property type="evidence" value="ECO:0007669"/>
    <property type="project" value="InterPro"/>
</dbReference>
<dbReference type="InterPro" id="IPR002401">
    <property type="entry name" value="Cyt_P450_E_grp-I"/>
</dbReference>
<protein>
    <submittedName>
        <fullName evidence="17">Uncharacterized protein</fullName>
    </submittedName>
</protein>